<dbReference type="EMBL" id="BKCJ010251809">
    <property type="protein sequence ID" value="GEZ20225.1"/>
    <property type="molecule type" value="Genomic_DNA"/>
</dbReference>
<evidence type="ECO:0000256" key="1">
    <source>
        <dbReference type="PROSITE-ProRule" id="PRU00047"/>
    </source>
</evidence>
<feature type="coiled-coil region" evidence="2">
    <location>
        <begin position="136"/>
        <end position="170"/>
    </location>
</feature>
<comment type="caution">
    <text evidence="5">The sequence shown here is derived from an EMBL/GenBank/DDBJ whole genome shotgun (WGS) entry which is preliminary data.</text>
</comment>
<sequence>MHDDELEPAELQEVIKVVTTAKLIREVVTAATTIITAASSTARRRIGVVIRDPEETATPSTIIHFEPKPKDKGKGIMVKRKEKEDNTVLRYQALKRKPQTEAHAKKNMIVYLKNMARFKMYLFKGMSYDAICPIFEKYFNSNVAFLEKTKEQLEEEKSRALKRKTKSSKEKAIKKQKLDEELVGNKMHKAFPLPVMEFLLPEEVPTASEESSHCQKKNNATAMKIALLLKSRRNCQSNSYDSFANKYKTAQELWAAILKTFGGNEATKKTKKDLLKQQYGNFKAEGSKTLEQTFNRLSDLDTMNLDDLYNYLKVYESKVQKKLEPNSQNMAFISLAKHSSGNEEVNIASGSISSINVSTASVNIGVATISQDTACTYIASQSSGKKISIQGTDMIGFDKLKVECFNCHKMGHFSRECRAPRSQDRGRRENYRQGSKVKEQAPKALMAINRVGWDWSYMNMIYHYKLGLAQVEARLAEHRSQELKYCEKIRVLEFKTESGANCIESLTKDLELLKKERGDLETKLTGFQTILKDLDSLLESQRLDKNKEGLGYSVVPPPPTQIYSPPKKDMSWTGLPEFKDDTVTNYSRPSPAIESTSDNAQNRNPSEASPSTISPKPFTKFVKVNDSSTKNKTDKVKIAKKPPVNKMMKKGTSRSQNNTHKSFTPRPVVHKPYRPPMRPMRSNMNATRPNKTSFNKPSHSYTKRPFQRTSAVRSQYRGPRVPPVSRNFSTVNRKFPTANKKFPTGGIKFSTADMGKKKMMLRPQRVGFESLHRTYL</sequence>
<dbReference type="InterPro" id="IPR001878">
    <property type="entry name" value="Znf_CCHC"/>
</dbReference>
<reference evidence="5" key="1">
    <citation type="journal article" date="2019" name="Sci. Rep.">
        <title>Draft genome of Tanacetum cinerariifolium, the natural source of mosquito coil.</title>
        <authorList>
            <person name="Yamashiro T."/>
            <person name="Shiraishi A."/>
            <person name="Satake H."/>
            <person name="Nakayama K."/>
        </authorList>
    </citation>
    <scope>NUCLEOTIDE SEQUENCE</scope>
</reference>
<gene>
    <name evidence="5" type="ORF">Tci_492198</name>
</gene>
<feature type="region of interest" description="Disordered" evidence="3">
    <location>
        <begin position="548"/>
        <end position="729"/>
    </location>
</feature>
<keyword evidence="1" id="KW-0863">Zinc-finger</keyword>
<dbReference type="Gene3D" id="4.10.60.10">
    <property type="entry name" value="Zinc finger, CCHC-type"/>
    <property type="match status" value="1"/>
</dbReference>
<evidence type="ECO:0000259" key="4">
    <source>
        <dbReference type="PROSITE" id="PS50158"/>
    </source>
</evidence>
<feature type="compositionally biased region" description="Polar residues" evidence="3">
    <location>
        <begin position="653"/>
        <end position="662"/>
    </location>
</feature>
<dbReference type="SUPFAM" id="SSF57756">
    <property type="entry name" value="Retrovirus zinc finger-like domains"/>
    <property type="match status" value="1"/>
</dbReference>
<feature type="region of interest" description="Disordered" evidence="3">
    <location>
        <begin position="418"/>
        <end position="437"/>
    </location>
</feature>
<feature type="compositionally biased region" description="Polar residues" evidence="3">
    <location>
        <begin position="583"/>
        <end position="614"/>
    </location>
</feature>
<evidence type="ECO:0000313" key="5">
    <source>
        <dbReference type="EMBL" id="GEZ20225.1"/>
    </source>
</evidence>
<organism evidence="5">
    <name type="scientific">Tanacetum cinerariifolium</name>
    <name type="common">Dalmatian daisy</name>
    <name type="synonym">Chrysanthemum cinerariifolium</name>
    <dbReference type="NCBI Taxonomy" id="118510"/>
    <lineage>
        <taxon>Eukaryota</taxon>
        <taxon>Viridiplantae</taxon>
        <taxon>Streptophyta</taxon>
        <taxon>Embryophyta</taxon>
        <taxon>Tracheophyta</taxon>
        <taxon>Spermatophyta</taxon>
        <taxon>Magnoliopsida</taxon>
        <taxon>eudicotyledons</taxon>
        <taxon>Gunneridae</taxon>
        <taxon>Pentapetalae</taxon>
        <taxon>asterids</taxon>
        <taxon>campanulids</taxon>
        <taxon>Asterales</taxon>
        <taxon>Asteraceae</taxon>
        <taxon>Asteroideae</taxon>
        <taxon>Anthemideae</taxon>
        <taxon>Anthemidinae</taxon>
        <taxon>Tanacetum</taxon>
    </lineage>
</organism>
<accession>A0A699I540</accession>
<dbReference type="GO" id="GO:0003676">
    <property type="term" value="F:nucleic acid binding"/>
    <property type="evidence" value="ECO:0007669"/>
    <property type="project" value="InterPro"/>
</dbReference>
<feature type="non-terminal residue" evidence="5">
    <location>
        <position position="776"/>
    </location>
</feature>
<dbReference type="Pfam" id="PF00098">
    <property type="entry name" value="zf-CCHC"/>
    <property type="match status" value="1"/>
</dbReference>
<evidence type="ECO:0000256" key="3">
    <source>
        <dbReference type="SAM" id="MobiDB-lite"/>
    </source>
</evidence>
<dbReference type="AlphaFoldDB" id="A0A699I540"/>
<dbReference type="SMART" id="SM00343">
    <property type="entry name" value="ZnF_C2HC"/>
    <property type="match status" value="1"/>
</dbReference>
<protein>
    <recommendedName>
        <fullName evidence="4">CCHC-type domain-containing protein</fullName>
    </recommendedName>
</protein>
<evidence type="ECO:0000256" key="2">
    <source>
        <dbReference type="SAM" id="Coils"/>
    </source>
</evidence>
<keyword evidence="2" id="KW-0175">Coiled coil</keyword>
<dbReference type="InterPro" id="IPR036875">
    <property type="entry name" value="Znf_CCHC_sf"/>
</dbReference>
<feature type="compositionally biased region" description="Polar residues" evidence="3">
    <location>
        <begin position="682"/>
        <end position="700"/>
    </location>
</feature>
<name>A0A699I540_TANCI</name>
<proteinExistence type="predicted"/>
<dbReference type="GO" id="GO:0008270">
    <property type="term" value="F:zinc ion binding"/>
    <property type="evidence" value="ECO:0007669"/>
    <property type="project" value="UniProtKB-KW"/>
</dbReference>
<keyword evidence="1" id="KW-0479">Metal-binding</keyword>
<keyword evidence="1" id="KW-0862">Zinc</keyword>
<dbReference type="PROSITE" id="PS50158">
    <property type="entry name" value="ZF_CCHC"/>
    <property type="match status" value="1"/>
</dbReference>
<feature type="domain" description="CCHC-type" evidence="4">
    <location>
        <begin position="404"/>
        <end position="418"/>
    </location>
</feature>